<comment type="subcellular location">
    <subcellularLocation>
        <location evidence="1">Membrane</location>
    </subcellularLocation>
</comment>
<dbReference type="InterPro" id="IPR006593">
    <property type="entry name" value="Cyt_b561/ferric_Rdtase_TM"/>
</dbReference>
<accession>V5FGK2</accession>
<evidence type="ECO:0000256" key="7">
    <source>
        <dbReference type="SAM" id="MobiDB-lite"/>
    </source>
</evidence>
<feature type="signal peptide" evidence="9">
    <location>
        <begin position="1"/>
        <end position="24"/>
    </location>
</feature>
<keyword evidence="6 8" id="KW-0472">Membrane</keyword>
<dbReference type="Gene3D" id="2.60.40.1210">
    <property type="entry name" value="Cellobiose dehydrogenase, cytochrome domain"/>
    <property type="match status" value="1"/>
</dbReference>
<feature type="chain" id="PRO_5004735967" description="Cytochrome b561 domain-containing protein" evidence="9">
    <location>
        <begin position="25"/>
        <end position="410"/>
    </location>
</feature>
<dbReference type="Pfam" id="PF16010">
    <property type="entry name" value="CDH-cyt"/>
    <property type="match status" value="1"/>
</dbReference>
<dbReference type="Proteomes" id="UP000018001">
    <property type="component" value="Unassembled WGS sequence"/>
</dbReference>
<dbReference type="PANTHER" id="PTHR47797">
    <property type="entry name" value="DEHYDROGENASE, PUTATIVE (AFU_ORTHOLOGUE AFUA_8G05805)-RELATED"/>
    <property type="match status" value="1"/>
</dbReference>
<feature type="transmembrane region" description="Helical" evidence="8">
    <location>
        <begin position="225"/>
        <end position="245"/>
    </location>
</feature>
<dbReference type="PANTHER" id="PTHR47797:SF3">
    <property type="entry name" value="CYTOCHROME B561 DOMAIN-CONTAINING PROTEIN"/>
    <property type="match status" value="1"/>
</dbReference>
<feature type="region of interest" description="Disordered" evidence="7">
    <location>
        <begin position="379"/>
        <end position="410"/>
    </location>
</feature>
<evidence type="ECO:0000313" key="11">
    <source>
        <dbReference type="EMBL" id="GAD96804.1"/>
    </source>
</evidence>
<evidence type="ECO:0000256" key="9">
    <source>
        <dbReference type="SAM" id="SignalP"/>
    </source>
</evidence>
<evidence type="ECO:0000256" key="2">
    <source>
        <dbReference type="ARBA" id="ARBA00022448"/>
    </source>
</evidence>
<organism evidence="11 12">
    <name type="scientific">Byssochlamys spectabilis (strain No. 5 / NBRC 109023)</name>
    <name type="common">Paecilomyces variotii</name>
    <dbReference type="NCBI Taxonomy" id="1356009"/>
    <lineage>
        <taxon>Eukaryota</taxon>
        <taxon>Fungi</taxon>
        <taxon>Dikarya</taxon>
        <taxon>Ascomycota</taxon>
        <taxon>Pezizomycotina</taxon>
        <taxon>Eurotiomycetes</taxon>
        <taxon>Eurotiomycetidae</taxon>
        <taxon>Eurotiales</taxon>
        <taxon>Thermoascaceae</taxon>
        <taxon>Paecilomyces</taxon>
    </lineage>
</organism>
<dbReference type="Gene3D" id="1.20.120.1770">
    <property type="match status" value="1"/>
</dbReference>
<protein>
    <recommendedName>
        <fullName evidence="10">Cytochrome b561 domain-containing protein</fullName>
    </recommendedName>
</protein>
<evidence type="ECO:0000259" key="10">
    <source>
        <dbReference type="SMART" id="SM00665"/>
    </source>
</evidence>
<evidence type="ECO:0000256" key="1">
    <source>
        <dbReference type="ARBA" id="ARBA00004370"/>
    </source>
</evidence>
<reference evidence="12" key="1">
    <citation type="journal article" date="2014" name="Genome Announc.">
        <title>Draft genome sequence of the formaldehyde-resistant fungus Byssochlamys spectabilis No. 5 (anamorph Paecilomyces variotii No. 5) (NBRC109023).</title>
        <authorList>
            <person name="Oka T."/>
            <person name="Ekino K."/>
            <person name="Fukuda K."/>
            <person name="Nomura Y."/>
        </authorList>
    </citation>
    <scope>NUCLEOTIDE SEQUENCE [LARGE SCALE GENOMIC DNA]</scope>
    <source>
        <strain evidence="12">No. 5 / NBRC 109023</strain>
    </source>
</reference>
<dbReference type="SMART" id="SM00665">
    <property type="entry name" value="B561"/>
    <property type="match status" value="1"/>
</dbReference>
<evidence type="ECO:0000256" key="4">
    <source>
        <dbReference type="ARBA" id="ARBA00022982"/>
    </source>
</evidence>
<evidence type="ECO:0000256" key="3">
    <source>
        <dbReference type="ARBA" id="ARBA00022692"/>
    </source>
</evidence>
<dbReference type="GO" id="GO:0016020">
    <property type="term" value="C:membrane"/>
    <property type="evidence" value="ECO:0007669"/>
    <property type="project" value="UniProtKB-SubCell"/>
</dbReference>
<evidence type="ECO:0000256" key="8">
    <source>
        <dbReference type="SAM" id="Phobius"/>
    </source>
</evidence>
<feature type="domain" description="Cytochrome b561" evidence="10">
    <location>
        <begin position="225"/>
        <end position="341"/>
    </location>
</feature>
<keyword evidence="12" id="KW-1185">Reference proteome</keyword>
<evidence type="ECO:0000313" key="12">
    <source>
        <dbReference type="Proteomes" id="UP000018001"/>
    </source>
</evidence>
<keyword evidence="4" id="KW-0249">Electron transport</keyword>
<dbReference type="OrthoDB" id="19261at2759"/>
<feature type="transmembrane region" description="Helical" evidence="8">
    <location>
        <begin position="257"/>
        <end position="275"/>
    </location>
</feature>
<keyword evidence="5 8" id="KW-1133">Transmembrane helix</keyword>
<dbReference type="InParanoid" id="V5FGK2"/>
<proteinExistence type="predicted"/>
<dbReference type="CDD" id="cd08760">
    <property type="entry name" value="Cyt_b561_FRRS1_like"/>
    <property type="match status" value="1"/>
</dbReference>
<gene>
    <name evidence="11" type="ORF">PVAR5_5469</name>
</gene>
<keyword evidence="2" id="KW-0813">Transport</keyword>
<feature type="transmembrane region" description="Helical" evidence="8">
    <location>
        <begin position="349"/>
        <end position="368"/>
    </location>
</feature>
<dbReference type="CDD" id="cd09630">
    <property type="entry name" value="CDH_like_cytochrome"/>
    <property type="match status" value="1"/>
</dbReference>
<dbReference type="HOGENOM" id="CLU_031471_3_0_1"/>
<feature type="transmembrane region" description="Helical" evidence="8">
    <location>
        <begin position="324"/>
        <end position="343"/>
    </location>
</feature>
<evidence type="ECO:0000256" key="6">
    <source>
        <dbReference type="ARBA" id="ARBA00023136"/>
    </source>
</evidence>
<sequence length="410" mass="45355">MRVHFLQLCLLALFSAAQWQPVLSAGAQYCQKGDLEFCMAVSSKENVASQGKDIYLSISATPHSTGGWFSVGIGAKMAGALMFILYSDSSQKELAVSVRTATGHVMPTAITDAAPEIKVTKAVVVPETGTYLAEIVCYSCDKWPGIDFNSASQPWMFAENRGQVFNSLDTNARLDMHQSHGHLVVDMPSTLLSTDEAIPSIDSQKQSFGIRVKTHGKETSIAVKIHGFIMTICFMGIFYFGTVMIRWPHSQSFRLHWIAQLVASLLAIASAAYMLSRAKHLGTHKRIGLVVTSLLILQGWIGYRHHIVFVQQHRRSLFSTGHVWLGRSILCLGIFNIGTGMYYSGWSALGLTVWFIVAVAEAAFFVYVSIRHRRRKQQDDKTSKVVDQEDSAGNENGEEIEGVPLMERMA</sequence>
<dbReference type="InterPro" id="IPR015920">
    <property type="entry name" value="Cellobiose_DH-like_cyt"/>
</dbReference>
<feature type="compositionally biased region" description="Acidic residues" evidence="7">
    <location>
        <begin position="388"/>
        <end position="401"/>
    </location>
</feature>
<dbReference type="eggNOG" id="ENOG502SQWM">
    <property type="taxonomic scope" value="Eukaryota"/>
</dbReference>
<dbReference type="EMBL" id="BAUL01000176">
    <property type="protein sequence ID" value="GAD96804.1"/>
    <property type="molecule type" value="Genomic_DNA"/>
</dbReference>
<evidence type="ECO:0000256" key="5">
    <source>
        <dbReference type="ARBA" id="ARBA00022989"/>
    </source>
</evidence>
<dbReference type="AlphaFoldDB" id="V5FGK2"/>
<name>V5FGK2_BYSSN</name>
<keyword evidence="9" id="KW-0732">Signal</keyword>
<keyword evidence="3 8" id="KW-0812">Transmembrane</keyword>
<comment type="caution">
    <text evidence="11">The sequence shown here is derived from an EMBL/GenBank/DDBJ whole genome shotgun (WGS) entry which is preliminary data.</text>
</comment>
<dbReference type="SUPFAM" id="SSF49344">
    <property type="entry name" value="CBD9-like"/>
    <property type="match status" value="1"/>
</dbReference>